<dbReference type="EMBL" id="PRKW01000002">
    <property type="protein sequence ID" value="PPB50161.1"/>
    <property type="molecule type" value="Genomic_DNA"/>
</dbReference>
<proteinExistence type="predicted"/>
<feature type="region of interest" description="Disordered" evidence="1">
    <location>
        <begin position="1"/>
        <end position="69"/>
    </location>
</feature>
<keyword evidence="2" id="KW-0472">Membrane</keyword>
<evidence type="ECO:0000256" key="1">
    <source>
        <dbReference type="SAM" id="MobiDB-lite"/>
    </source>
</evidence>
<evidence type="ECO:0000313" key="3">
    <source>
        <dbReference type="EMBL" id="PPB50161.1"/>
    </source>
</evidence>
<name>A0A2S5J061_9MICC</name>
<protein>
    <submittedName>
        <fullName evidence="3">Uncharacterized protein</fullName>
    </submittedName>
</protein>
<feature type="compositionally biased region" description="Low complexity" evidence="1">
    <location>
        <begin position="128"/>
        <end position="138"/>
    </location>
</feature>
<keyword evidence="2" id="KW-1133">Transmembrane helix</keyword>
<evidence type="ECO:0000256" key="2">
    <source>
        <dbReference type="SAM" id="Phobius"/>
    </source>
</evidence>
<dbReference type="RefSeq" id="WP_104120654.1">
    <property type="nucleotide sequence ID" value="NZ_PRKW01000002.1"/>
</dbReference>
<keyword evidence="4" id="KW-1185">Reference proteome</keyword>
<keyword evidence="2" id="KW-0812">Transmembrane</keyword>
<accession>A0A2S5J061</accession>
<sequence>MSKADDDGPGRVEIPTRRQLRLQQVDGRAVAPDPATDPRPDDIRPPLPGGRRDRRRRQSDARPVGDMSVEEALAARRSLGEDAAKLAADLQAAGPRDPLAVDPGVLAQQKALAARAAALNSRVLRLQQGSEQNQDQQHPPVPHDPTAADNLSIIAPPEFVRVPGSGQSVLRAPRTSSIAVVLPARVSGGAGSEATIEPIGARTAFGLDPLDAMTAGLGRLRRVRYLQYSLLVVGATALTTGIIMTVSSLNG</sequence>
<evidence type="ECO:0000313" key="4">
    <source>
        <dbReference type="Proteomes" id="UP000239297"/>
    </source>
</evidence>
<dbReference type="AlphaFoldDB" id="A0A2S5J061"/>
<reference evidence="3 4" key="1">
    <citation type="journal article" date="2014" name="Int. J. Syst. Evol. Microbiol.">
        <title>Arthrobacter pityocampae sp. nov., isolated from Thaumetopoea pityocampa (Lep., Thaumetopoeidae).</title>
        <authorList>
            <person name="Ince I.A."/>
            <person name="Demirbag Z."/>
            <person name="Kati H."/>
        </authorList>
    </citation>
    <scope>NUCLEOTIDE SEQUENCE [LARGE SCALE GENOMIC DNA]</scope>
    <source>
        <strain evidence="3 4">Tp2</strain>
    </source>
</reference>
<gene>
    <name evidence="3" type="ORF">C4K88_05725</name>
</gene>
<feature type="transmembrane region" description="Helical" evidence="2">
    <location>
        <begin position="228"/>
        <end position="249"/>
    </location>
</feature>
<organism evidence="3 4">
    <name type="scientific">Arthrobacter pityocampae</name>
    <dbReference type="NCBI Taxonomy" id="547334"/>
    <lineage>
        <taxon>Bacteria</taxon>
        <taxon>Bacillati</taxon>
        <taxon>Actinomycetota</taxon>
        <taxon>Actinomycetes</taxon>
        <taxon>Micrococcales</taxon>
        <taxon>Micrococcaceae</taxon>
        <taxon>Arthrobacter</taxon>
    </lineage>
</organism>
<comment type="caution">
    <text evidence="3">The sequence shown here is derived from an EMBL/GenBank/DDBJ whole genome shotgun (WGS) entry which is preliminary data.</text>
</comment>
<dbReference type="Proteomes" id="UP000239297">
    <property type="component" value="Unassembled WGS sequence"/>
</dbReference>
<dbReference type="OrthoDB" id="4934727at2"/>
<feature type="region of interest" description="Disordered" evidence="1">
    <location>
        <begin position="128"/>
        <end position="149"/>
    </location>
</feature>
<feature type="compositionally biased region" description="Basic and acidic residues" evidence="1">
    <location>
        <begin position="1"/>
        <end position="16"/>
    </location>
</feature>